<dbReference type="CDD" id="cd06558">
    <property type="entry name" value="crotonase-like"/>
    <property type="match status" value="1"/>
</dbReference>
<evidence type="ECO:0000256" key="1">
    <source>
        <dbReference type="ARBA" id="ARBA00005254"/>
    </source>
</evidence>
<dbReference type="PROSITE" id="PS00166">
    <property type="entry name" value="ENOYL_COA_HYDRATASE"/>
    <property type="match status" value="1"/>
</dbReference>
<dbReference type="SUPFAM" id="SSF52096">
    <property type="entry name" value="ClpP/crotonase"/>
    <property type="match status" value="1"/>
</dbReference>
<evidence type="ECO:0000256" key="2">
    <source>
        <dbReference type="RuleBase" id="RU003707"/>
    </source>
</evidence>
<comment type="similarity">
    <text evidence="1 2">Belongs to the enoyl-CoA hydratase/isomerase family.</text>
</comment>
<dbReference type="Gene3D" id="3.90.226.10">
    <property type="entry name" value="2-enoyl-CoA Hydratase, Chain A, domain 1"/>
    <property type="match status" value="1"/>
</dbReference>
<dbReference type="Gene3D" id="1.10.12.10">
    <property type="entry name" value="Lyase 2-enoyl-coa Hydratase, Chain A, domain 2"/>
    <property type="match status" value="1"/>
</dbReference>
<sequence>MTDVREKNEIMVEYEGRLATVTINRRKILNSLDENTIKLLTTKLKEVATSTCDVVIIRGEGRAFSIGGDIKGMLMNEDKTILPRVMDAAKELSLCLYTLPKIVISAINGACVGAGLSIALAADYVYANSKAPLAMNFIGLGLIPDVGGHFFVQNRIGEVKAKQLIWEGQKLTAEEALNIGLIDGILSDDFQESIKEKAKDILQKPTLAMIETKKLFTALNKEKLLQVLKLETIGQLTMRNTKDHQEGLSAFSERRTPQFLGE</sequence>
<dbReference type="AlphaFoldDB" id="A0A917AP50"/>
<dbReference type="Proteomes" id="UP000605259">
    <property type="component" value="Unassembled WGS sequence"/>
</dbReference>
<evidence type="ECO:0000313" key="4">
    <source>
        <dbReference type="Proteomes" id="UP000605259"/>
    </source>
</evidence>
<dbReference type="RefSeq" id="WP_188387577.1">
    <property type="nucleotide sequence ID" value="NZ_BMFK01000001.1"/>
</dbReference>
<dbReference type="PANTHER" id="PTHR43459">
    <property type="entry name" value="ENOYL-COA HYDRATASE"/>
    <property type="match status" value="1"/>
</dbReference>
<evidence type="ECO:0000313" key="3">
    <source>
        <dbReference type="EMBL" id="GGE64106.1"/>
    </source>
</evidence>
<dbReference type="InterPro" id="IPR029045">
    <property type="entry name" value="ClpP/crotonase-like_dom_sf"/>
</dbReference>
<keyword evidence="4" id="KW-1185">Reference proteome</keyword>
<dbReference type="Pfam" id="PF00378">
    <property type="entry name" value="ECH_1"/>
    <property type="match status" value="1"/>
</dbReference>
<dbReference type="GO" id="GO:0003824">
    <property type="term" value="F:catalytic activity"/>
    <property type="evidence" value="ECO:0007669"/>
    <property type="project" value="InterPro"/>
</dbReference>
<gene>
    <name evidence="3" type="ORF">GCM10007140_12990</name>
</gene>
<dbReference type="InterPro" id="IPR014748">
    <property type="entry name" value="Enoyl-CoA_hydra_C"/>
</dbReference>
<reference evidence="3" key="1">
    <citation type="journal article" date="2014" name="Int. J. Syst. Evol. Microbiol.">
        <title>Complete genome sequence of Corynebacterium casei LMG S-19264T (=DSM 44701T), isolated from a smear-ripened cheese.</title>
        <authorList>
            <consortium name="US DOE Joint Genome Institute (JGI-PGF)"/>
            <person name="Walter F."/>
            <person name="Albersmeier A."/>
            <person name="Kalinowski J."/>
            <person name="Ruckert C."/>
        </authorList>
    </citation>
    <scope>NUCLEOTIDE SEQUENCE</scope>
    <source>
        <strain evidence="3">CGMCC 1.12698</strain>
    </source>
</reference>
<proteinExistence type="inferred from homology"/>
<organism evidence="3 4">
    <name type="scientific">Priestia taiwanensis</name>
    <dbReference type="NCBI Taxonomy" id="1347902"/>
    <lineage>
        <taxon>Bacteria</taxon>
        <taxon>Bacillati</taxon>
        <taxon>Bacillota</taxon>
        <taxon>Bacilli</taxon>
        <taxon>Bacillales</taxon>
        <taxon>Bacillaceae</taxon>
        <taxon>Priestia</taxon>
    </lineage>
</organism>
<dbReference type="PANTHER" id="PTHR43459:SF1">
    <property type="entry name" value="EG:BACN32G11.4 PROTEIN"/>
    <property type="match status" value="1"/>
</dbReference>
<dbReference type="NCBIfam" id="NF005804">
    <property type="entry name" value="PRK07659.1"/>
    <property type="match status" value="1"/>
</dbReference>
<reference evidence="3" key="2">
    <citation type="submission" date="2020-09" db="EMBL/GenBank/DDBJ databases">
        <authorList>
            <person name="Sun Q."/>
            <person name="Zhou Y."/>
        </authorList>
    </citation>
    <scope>NUCLEOTIDE SEQUENCE</scope>
    <source>
        <strain evidence="3">CGMCC 1.12698</strain>
    </source>
</reference>
<dbReference type="EMBL" id="BMFK01000001">
    <property type="protein sequence ID" value="GGE64106.1"/>
    <property type="molecule type" value="Genomic_DNA"/>
</dbReference>
<accession>A0A917AP50</accession>
<dbReference type="InterPro" id="IPR001753">
    <property type="entry name" value="Enoyl-CoA_hydra/iso"/>
</dbReference>
<comment type="caution">
    <text evidence="3">The sequence shown here is derived from an EMBL/GenBank/DDBJ whole genome shotgun (WGS) entry which is preliminary data.</text>
</comment>
<protein>
    <submittedName>
        <fullName evidence="3">Enoyl-CoA hydratase</fullName>
    </submittedName>
</protein>
<dbReference type="InterPro" id="IPR018376">
    <property type="entry name" value="Enoyl-CoA_hyd/isom_CS"/>
</dbReference>
<name>A0A917AP50_9BACI</name>